<feature type="transmembrane region" description="Helical" evidence="6">
    <location>
        <begin position="465"/>
        <end position="487"/>
    </location>
</feature>
<evidence type="ECO:0000256" key="1">
    <source>
        <dbReference type="ARBA" id="ARBA00004651"/>
    </source>
</evidence>
<dbReference type="GO" id="GO:0005886">
    <property type="term" value="C:plasma membrane"/>
    <property type="evidence" value="ECO:0007669"/>
    <property type="project" value="UniProtKB-SubCell"/>
</dbReference>
<evidence type="ECO:0000259" key="7">
    <source>
        <dbReference type="Pfam" id="PF02687"/>
    </source>
</evidence>
<feature type="transmembrane region" description="Helical" evidence="6">
    <location>
        <begin position="20"/>
        <end position="42"/>
    </location>
</feature>
<dbReference type="Proteomes" id="UP000197528">
    <property type="component" value="Unassembled WGS sequence"/>
</dbReference>
<feature type="transmembrane region" description="Helical" evidence="6">
    <location>
        <begin position="752"/>
        <end position="776"/>
    </location>
</feature>
<organism evidence="8 9">
    <name type="scientific">Polynucleobacter campilacus</name>
    <dbReference type="NCBI Taxonomy" id="1743163"/>
    <lineage>
        <taxon>Bacteria</taxon>
        <taxon>Pseudomonadati</taxon>
        <taxon>Pseudomonadota</taxon>
        <taxon>Betaproteobacteria</taxon>
        <taxon>Burkholderiales</taxon>
        <taxon>Burkholderiaceae</taxon>
        <taxon>Polynucleobacter</taxon>
    </lineage>
</organism>
<comment type="caution">
    <text evidence="8">The sequence shown here is derived from an EMBL/GenBank/DDBJ whole genome shotgun (WGS) entry which is preliminary data.</text>
</comment>
<dbReference type="Pfam" id="PF02687">
    <property type="entry name" value="FtsX"/>
    <property type="match status" value="1"/>
</dbReference>
<protein>
    <recommendedName>
        <fullName evidence="7">ABC3 transporter permease C-terminal domain-containing protein</fullName>
    </recommendedName>
</protein>
<dbReference type="PANTHER" id="PTHR30287:SF1">
    <property type="entry name" value="INNER MEMBRANE PROTEIN"/>
    <property type="match status" value="1"/>
</dbReference>
<feature type="transmembrane region" description="Helical" evidence="6">
    <location>
        <begin position="351"/>
        <end position="374"/>
    </location>
</feature>
<dbReference type="InterPro" id="IPR003838">
    <property type="entry name" value="ABC3_permease_C"/>
</dbReference>
<keyword evidence="2" id="KW-1003">Cell membrane</keyword>
<keyword evidence="9" id="KW-1185">Reference proteome</keyword>
<dbReference type="InterPro" id="IPR038766">
    <property type="entry name" value="Membrane_comp_ABC_pdt"/>
</dbReference>
<feature type="transmembrane region" description="Helical" evidence="6">
    <location>
        <begin position="788"/>
        <end position="808"/>
    </location>
</feature>
<feature type="transmembrane region" description="Helical" evidence="6">
    <location>
        <begin position="394"/>
        <end position="412"/>
    </location>
</feature>
<evidence type="ECO:0000313" key="8">
    <source>
        <dbReference type="EMBL" id="OWS69040.1"/>
    </source>
</evidence>
<evidence type="ECO:0000256" key="3">
    <source>
        <dbReference type="ARBA" id="ARBA00022692"/>
    </source>
</evidence>
<sequence length="827" mass="89868">MNNSLVSFLRGLKQELRSHELAWLFVALTLSVTALSSVSFLADRMQRAFQFDARQLLASDVLIAADQPLPELFLMEAQSRGLQVAQTIVFPSMATVGTRSKLASLKAVSSLYPLRGALQVQSSNATLKSGPPTGSVWVDPVMLASLQAKLGDQMSLGQKTFLIAGVLEREIDRGAGFMNFAPRVMMSLDDLPATGLIGLGSRVTYRLLLAGTDEQIQSYEKWVKAYIDSEGLRGLRIETLENAQPVMRKTLERAERFLSLIAVLTAMVAAVAIALSARRYSLKQADSCAVLKCFGATSAIILKKQITTILSLGIFAAALGSAFGYVVQLALTFLLGNLILTSLPSVSIWPIVWSSLFAWFLLIGFAGPPLFALVQVSPIRLIRKEFEGINRSSIWVAICGLGTAATLIALAAKDWRLAFWAGLSFGSAIIVISGISWLVLKLLARIQTKNFAIRFAITLQSRRSGYAVMQITSLGIALMALLMILLLRQDLLNTWQGNIPADAPNRFMINVQGEQKEDITKSLVNAGVSTPDFYPMVRGRLIAINERNISPNDFLEDNAKRLVDREFNLSYTDQLPPGNRITEGKWITGSSPQISMEIGIAKNLKLKMGDQVTFEVAGEKITAPITSLRKLDWGSMRVNFFVIMPPGQLSALPHSWITSYYQAPEQEALDFQVSQAYPNLTVVDVSASLKQIQDVLNKLSAALGLLFAFTIAAAVLVLIAAISATQDERFRNAALLKAIGASRKTLASIARVELLVIGLVAGTLAGLAAGAAAWALGRYVMEIEFNAFAQALFMGIVFGVIACLAAGYRFGHKIQGATAIECLRESY</sequence>
<comment type="subcellular location">
    <subcellularLocation>
        <location evidence="1">Cell membrane</location>
        <topology evidence="1">Multi-pass membrane protein</topology>
    </subcellularLocation>
</comment>
<dbReference type="EMBL" id="NGUP01000004">
    <property type="protein sequence ID" value="OWS69040.1"/>
    <property type="molecule type" value="Genomic_DNA"/>
</dbReference>
<evidence type="ECO:0000256" key="5">
    <source>
        <dbReference type="ARBA" id="ARBA00023136"/>
    </source>
</evidence>
<gene>
    <name evidence="8" type="ORF">CBI31_08140</name>
</gene>
<dbReference type="RefSeq" id="WP_088525920.1">
    <property type="nucleotide sequence ID" value="NZ_NGUP01000004.1"/>
</dbReference>
<evidence type="ECO:0000313" key="9">
    <source>
        <dbReference type="Proteomes" id="UP000197528"/>
    </source>
</evidence>
<dbReference type="AlphaFoldDB" id="A0A254PR68"/>
<accession>A0A254PR68</accession>
<feature type="domain" description="ABC3 transporter permease C-terminal" evidence="7">
    <location>
        <begin position="705"/>
        <end position="810"/>
    </location>
</feature>
<dbReference type="PANTHER" id="PTHR30287">
    <property type="entry name" value="MEMBRANE COMPONENT OF PREDICTED ABC SUPERFAMILY METABOLITE UPTAKE TRANSPORTER"/>
    <property type="match status" value="1"/>
</dbReference>
<evidence type="ECO:0000256" key="6">
    <source>
        <dbReference type="SAM" id="Phobius"/>
    </source>
</evidence>
<feature type="transmembrane region" description="Helical" evidence="6">
    <location>
        <begin position="257"/>
        <end position="278"/>
    </location>
</feature>
<feature type="transmembrane region" description="Helical" evidence="6">
    <location>
        <begin position="699"/>
        <end position="722"/>
    </location>
</feature>
<keyword evidence="5 6" id="KW-0472">Membrane</keyword>
<keyword evidence="3 6" id="KW-0812">Transmembrane</keyword>
<evidence type="ECO:0000256" key="2">
    <source>
        <dbReference type="ARBA" id="ARBA00022475"/>
    </source>
</evidence>
<evidence type="ECO:0000256" key="4">
    <source>
        <dbReference type="ARBA" id="ARBA00022989"/>
    </source>
</evidence>
<feature type="transmembrane region" description="Helical" evidence="6">
    <location>
        <begin position="309"/>
        <end position="331"/>
    </location>
</feature>
<proteinExistence type="predicted"/>
<name>A0A254PR68_9BURK</name>
<feature type="transmembrane region" description="Helical" evidence="6">
    <location>
        <begin position="418"/>
        <end position="444"/>
    </location>
</feature>
<keyword evidence="4 6" id="KW-1133">Transmembrane helix</keyword>
<dbReference type="OrthoDB" id="5292592at2"/>
<reference evidence="8 9" key="1">
    <citation type="submission" date="2017-05" db="EMBL/GenBank/DDBJ databases">
        <title>Genome of Polynucleobacter sp. MWH-Feld-100.</title>
        <authorList>
            <person name="Hahn M.W."/>
        </authorList>
    </citation>
    <scope>NUCLEOTIDE SEQUENCE [LARGE SCALE GENOMIC DNA]</scope>
    <source>
        <strain evidence="8 9">MWH-Feld-100</strain>
    </source>
</reference>